<dbReference type="EMBL" id="KN831944">
    <property type="protein sequence ID" value="KIO15243.1"/>
    <property type="molecule type" value="Genomic_DNA"/>
</dbReference>
<dbReference type="PANTHER" id="PTHR12840:SF1">
    <property type="entry name" value="NADH DEHYDROGENASE [UBIQUINONE] 1 BETA SUBCOMPLEX SUBUNIT 8, MITOCHONDRIAL"/>
    <property type="match status" value="1"/>
</dbReference>
<dbReference type="Proteomes" id="UP000054217">
    <property type="component" value="Unassembled WGS sequence"/>
</dbReference>
<dbReference type="STRING" id="870435.A0A0C3K1E9"/>
<dbReference type="OrthoDB" id="2014058at2759"/>
<evidence type="ECO:0000313" key="2">
    <source>
        <dbReference type="EMBL" id="KIO15243.1"/>
    </source>
</evidence>
<dbReference type="GO" id="GO:0005739">
    <property type="term" value="C:mitochondrion"/>
    <property type="evidence" value="ECO:0007669"/>
    <property type="project" value="InterPro"/>
</dbReference>
<proteinExistence type="predicted"/>
<dbReference type="Pfam" id="PF05821">
    <property type="entry name" value="NDUF_B8"/>
    <property type="match status" value="1"/>
</dbReference>
<gene>
    <name evidence="2" type="ORF">M404DRAFT_991966</name>
</gene>
<dbReference type="InParanoid" id="A0A0C3K1E9"/>
<dbReference type="InterPro" id="IPR008699">
    <property type="entry name" value="NDUFB8"/>
</dbReference>
<sequence length="153" mass="16925">MTSAAALRLSRGALKATASLRCSRTASTVASKPHESDPQLAGYPELPWVSNQSLPARGWWDQQERRNFGDPVHEYEEVLSMWGPDIPHVPPRKALFQFSLAASGFIAFGLLCKYTLAPERPTVPREYPYSGLIRELGGLEENKAREIAADGDE</sequence>
<dbReference type="PANTHER" id="PTHR12840">
    <property type="entry name" value="NADH-UBIQUINONE OXIDOREDUCTASE ASHI SUBUNIT"/>
    <property type="match status" value="1"/>
</dbReference>
<protein>
    <submittedName>
        <fullName evidence="2">Uncharacterized protein</fullName>
    </submittedName>
</protein>
<dbReference type="HOGENOM" id="CLU_100674_1_0_1"/>
<dbReference type="AlphaFoldDB" id="A0A0C3K1E9"/>
<reference evidence="2 3" key="1">
    <citation type="submission" date="2014-04" db="EMBL/GenBank/DDBJ databases">
        <authorList>
            <consortium name="DOE Joint Genome Institute"/>
            <person name="Kuo A."/>
            <person name="Kohler A."/>
            <person name="Costa M.D."/>
            <person name="Nagy L.G."/>
            <person name="Floudas D."/>
            <person name="Copeland A."/>
            <person name="Barry K.W."/>
            <person name="Cichocki N."/>
            <person name="Veneault-Fourrey C."/>
            <person name="LaButti K."/>
            <person name="Lindquist E.A."/>
            <person name="Lipzen A."/>
            <person name="Lundell T."/>
            <person name="Morin E."/>
            <person name="Murat C."/>
            <person name="Sun H."/>
            <person name="Tunlid A."/>
            <person name="Henrissat B."/>
            <person name="Grigoriev I.V."/>
            <person name="Hibbett D.S."/>
            <person name="Martin F."/>
            <person name="Nordberg H.P."/>
            <person name="Cantor M.N."/>
            <person name="Hua S.X."/>
        </authorList>
    </citation>
    <scope>NUCLEOTIDE SEQUENCE [LARGE SCALE GENOMIC DNA]</scope>
    <source>
        <strain evidence="2 3">Marx 270</strain>
    </source>
</reference>
<keyword evidence="3" id="KW-1185">Reference proteome</keyword>
<evidence type="ECO:0000256" key="1">
    <source>
        <dbReference type="SAM" id="MobiDB-lite"/>
    </source>
</evidence>
<name>A0A0C3K1E9_PISTI</name>
<organism evidence="2 3">
    <name type="scientific">Pisolithus tinctorius Marx 270</name>
    <dbReference type="NCBI Taxonomy" id="870435"/>
    <lineage>
        <taxon>Eukaryota</taxon>
        <taxon>Fungi</taxon>
        <taxon>Dikarya</taxon>
        <taxon>Basidiomycota</taxon>
        <taxon>Agaricomycotina</taxon>
        <taxon>Agaricomycetes</taxon>
        <taxon>Agaricomycetidae</taxon>
        <taxon>Boletales</taxon>
        <taxon>Sclerodermatineae</taxon>
        <taxon>Pisolithaceae</taxon>
        <taxon>Pisolithus</taxon>
    </lineage>
</organism>
<accession>A0A0C3K1E9</accession>
<feature type="region of interest" description="Disordered" evidence="1">
    <location>
        <begin position="25"/>
        <end position="44"/>
    </location>
</feature>
<evidence type="ECO:0000313" key="3">
    <source>
        <dbReference type="Proteomes" id="UP000054217"/>
    </source>
</evidence>
<reference evidence="3" key="2">
    <citation type="submission" date="2015-01" db="EMBL/GenBank/DDBJ databases">
        <title>Evolutionary Origins and Diversification of the Mycorrhizal Mutualists.</title>
        <authorList>
            <consortium name="DOE Joint Genome Institute"/>
            <consortium name="Mycorrhizal Genomics Consortium"/>
            <person name="Kohler A."/>
            <person name="Kuo A."/>
            <person name="Nagy L.G."/>
            <person name="Floudas D."/>
            <person name="Copeland A."/>
            <person name="Barry K.W."/>
            <person name="Cichocki N."/>
            <person name="Veneault-Fourrey C."/>
            <person name="LaButti K."/>
            <person name="Lindquist E.A."/>
            <person name="Lipzen A."/>
            <person name="Lundell T."/>
            <person name="Morin E."/>
            <person name="Murat C."/>
            <person name="Riley R."/>
            <person name="Ohm R."/>
            <person name="Sun H."/>
            <person name="Tunlid A."/>
            <person name="Henrissat B."/>
            <person name="Grigoriev I.V."/>
            <person name="Hibbett D.S."/>
            <person name="Martin F."/>
        </authorList>
    </citation>
    <scope>NUCLEOTIDE SEQUENCE [LARGE SCALE GENOMIC DNA]</scope>
    <source>
        <strain evidence="3">Marx 270</strain>
    </source>
</reference>